<accession>A0A177BZX6</accession>
<dbReference type="InterPro" id="IPR036770">
    <property type="entry name" value="Ankyrin_rpt-contain_sf"/>
</dbReference>
<dbReference type="AlphaFoldDB" id="A0A177BZX6"/>
<proteinExistence type="predicted"/>
<dbReference type="SUPFAM" id="SSF48403">
    <property type="entry name" value="Ankyrin repeat"/>
    <property type="match status" value="1"/>
</dbReference>
<name>A0A177BZX6_9PLEO</name>
<dbReference type="RefSeq" id="XP_018031140.1">
    <property type="nucleotide sequence ID" value="XM_018185653.1"/>
</dbReference>
<protein>
    <recommendedName>
        <fullName evidence="3">Ankyrin</fullName>
    </recommendedName>
</protein>
<dbReference type="Gene3D" id="1.25.40.20">
    <property type="entry name" value="Ankyrin repeat-containing domain"/>
    <property type="match status" value="1"/>
</dbReference>
<organism evidence="1 2">
    <name type="scientific">Paraphaeosphaeria sporulosa</name>
    <dbReference type="NCBI Taxonomy" id="1460663"/>
    <lineage>
        <taxon>Eukaryota</taxon>
        <taxon>Fungi</taxon>
        <taxon>Dikarya</taxon>
        <taxon>Ascomycota</taxon>
        <taxon>Pezizomycotina</taxon>
        <taxon>Dothideomycetes</taxon>
        <taxon>Pleosporomycetidae</taxon>
        <taxon>Pleosporales</taxon>
        <taxon>Massarineae</taxon>
        <taxon>Didymosphaeriaceae</taxon>
        <taxon>Paraphaeosphaeria</taxon>
    </lineage>
</organism>
<dbReference type="InParanoid" id="A0A177BZX6"/>
<gene>
    <name evidence="1" type="ORF">CC84DRAFT_245617</name>
</gene>
<dbReference type="EMBL" id="KV441558">
    <property type="protein sequence ID" value="OAG00775.1"/>
    <property type="molecule type" value="Genomic_DNA"/>
</dbReference>
<sequence>MADAHKIILAACSSGDIYTLKTLFQEFHIGPDHPQSVYSLNQNLPEEEQLPVGERMFDHAIRGEQPGVIAFLSDHFSHYSLGGYSMQAAIDTCNTTVLRAVCKCDPASTSAELGDDSTINALGYAASKKNGAELVKVLLDGGADPNTTPPFKMPASWNLSAAILADLPVSTFEQFFDAGYQGNDPWAVKFAVEKKRADILEVLFARGKEFADAQFPAEKEMIAIANKDNDVTMVAAIKRGYTVLSKRRPERKSGLIASFMGKVRSRSRS</sequence>
<reference evidence="1 2" key="1">
    <citation type="submission" date="2016-05" db="EMBL/GenBank/DDBJ databases">
        <title>Comparative analysis of secretome profiles of manganese(II)-oxidizing ascomycete fungi.</title>
        <authorList>
            <consortium name="DOE Joint Genome Institute"/>
            <person name="Zeiner C.A."/>
            <person name="Purvine S.O."/>
            <person name="Zink E.M."/>
            <person name="Wu S."/>
            <person name="Pasa-Tolic L."/>
            <person name="Chaput D.L."/>
            <person name="Haridas S."/>
            <person name="Grigoriev I.V."/>
            <person name="Santelli C.M."/>
            <person name="Hansel C.M."/>
        </authorList>
    </citation>
    <scope>NUCLEOTIDE SEQUENCE [LARGE SCALE GENOMIC DNA]</scope>
    <source>
        <strain evidence="1 2">AP3s5-JAC2a</strain>
    </source>
</reference>
<dbReference type="Proteomes" id="UP000077069">
    <property type="component" value="Unassembled WGS sequence"/>
</dbReference>
<dbReference type="OrthoDB" id="20872at2759"/>
<evidence type="ECO:0000313" key="2">
    <source>
        <dbReference type="Proteomes" id="UP000077069"/>
    </source>
</evidence>
<evidence type="ECO:0000313" key="1">
    <source>
        <dbReference type="EMBL" id="OAG00775.1"/>
    </source>
</evidence>
<dbReference type="STRING" id="1460663.A0A177BZX6"/>
<dbReference type="GeneID" id="28769139"/>
<keyword evidence="2" id="KW-1185">Reference proteome</keyword>
<evidence type="ECO:0008006" key="3">
    <source>
        <dbReference type="Google" id="ProtNLM"/>
    </source>
</evidence>